<dbReference type="Proteomes" id="UP000030758">
    <property type="component" value="Unassembled WGS sequence"/>
</dbReference>
<dbReference type="EMBL" id="KL367983">
    <property type="protein sequence ID" value="KFD59418.1"/>
    <property type="molecule type" value="Genomic_DNA"/>
</dbReference>
<organism evidence="1">
    <name type="scientific">Trichuris suis</name>
    <name type="common">pig whipworm</name>
    <dbReference type="NCBI Taxonomy" id="68888"/>
    <lineage>
        <taxon>Eukaryota</taxon>
        <taxon>Metazoa</taxon>
        <taxon>Ecdysozoa</taxon>
        <taxon>Nematoda</taxon>
        <taxon>Enoplea</taxon>
        <taxon>Dorylaimia</taxon>
        <taxon>Trichinellida</taxon>
        <taxon>Trichuridae</taxon>
        <taxon>Trichuris</taxon>
    </lineage>
</organism>
<dbReference type="AlphaFoldDB" id="A0A085MQC2"/>
<gene>
    <name evidence="1" type="ORF">M514_28401</name>
</gene>
<name>A0A085MQC2_9BILA</name>
<proteinExistence type="predicted"/>
<reference evidence="1" key="1">
    <citation type="journal article" date="2014" name="Nat. Genet.">
        <title>Genome and transcriptome of the porcine whipworm Trichuris suis.</title>
        <authorList>
            <person name="Jex A.R."/>
            <person name="Nejsum P."/>
            <person name="Schwarz E.M."/>
            <person name="Hu L."/>
            <person name="Young N.D."/>
            <person name="Hall R.S."/>
            <person name="Korhonen P.K."/>
            <person name="Liao S."/>
            <person name="Thamsborg S."/>
            <person name="Xia J."/>
            <person name="Xu P."/>
            <person name="Wang S."/>
            <person name="Scheerlinck J.P."/>
            <person name="Hofmann A."/>
            <person name="Sternberg P.W."/>
            <person name="Wang J."/>
            <person name="Gasser R.B."/>
        </authorList>
    </citation>
    <scope>NUCLEOTIDE SEQUENCE [LARGE SCALE GENOMIC DNA]</scope>
    <source>
        <strain evidence="1">DCEP-RM93F</strain>
    </source>
</reference>
<sequence>MAIVEETPRQGNSHDKLTQTFIQRYPAVFAKNAGTIISYEAVVHADRKLLKQAEYHDRKARWRSFAWEIKCTWQNPTIHAGRKELSWNSWRKTPMS</sequence>
<protein>
    <submittedName>
        <fullName evidence="1">Uncharacterized protein</fullName>
    </submittedName>
</protein>
<accession>A0A085MQC2</accession>
<evidence type="ECO:0000313" key="1">
    <source>
        <dbReference type="EMBL" id="KFD59418.1"/>
    </source>
</evidence>